<name>A0A1G4I6T0_TRYEQ</name>
<gene>
    <name evidence="1" type="ORF">TEOVI_000809200</name>
</gene>
<organism evidence="1 2">
    <name type="scientific">Trypanosoma equiperdum</name>
    <dbReference type="NCBI Taxonomy" id="5694"/>
    <lineage>
        <taxon>Eukaryota</taxon>
        <taxon>Discoba</taxon>
        <taxon>Euglenozoa</taxon>
        <taxon>Kinetoplastea</taxon>
        <taxon>Metakinetoplastina</taxon>
        <taxon>Trypanosomatida</taxon>
        <taxon>Trypanosomatidae</taxon>
        <taxon>Trypanosoma</taxon>
    </lineage>
</organism>
<dbReference type="Proteomes" id="UP000195570">
    <property type="component" value="Unassembled WGS sequence"/>
</dbReference>
<comment type="caution">
    <text evidence="1">The sequence shown here is derived from an EMBL/GenBank/DDBJ whole genome shotgun (WGS) entry which is preliminary data.</text>
</comment>
<reference evidence="1" key="1">
    <citation type="submission" date="2016-09" db="EMBL/GenBank/DDBJ databases">
        <authorList>
            <person name="Hebert L."/>
            <person name="Moumen B."/>
        </authorList>
    </citation>
    <scope>NUCLEOTIDE SEQUENCE [LARGE SCALE GENOMIC DNA]</scope>
    <source>
        <strain evidence="1">OVI</strain>
    </source>
</reference>
<evidence type="ECO:0000313" key="1">
    <source>
        <dbReference type="EMBL" id="SCU67558.1"/>
    </source>
</evidence>
<dbReference type="GeneID" id="92382026"/>
<sequence length="359" mass="39632">MIPPAKLNDFFNIVDDFLKKTFRDESFLFAAVKSRQYSESFPGEQLFFTSPPSATTDQPSDESLQAGGGELRKTQNFMYFSPRLIFNRDGGYHGKVKLHSGVHVPQVCRFEQGIAVNSEGLASGSVKVSDLLEGMEVKGRLAVNTIAPPSKDVWSVAMDYQRRDFYSTLNYQRNGLGSSDLLVDCGTKFFNLLAGAGFERQKVSFLEQQDHTAQLDVLYAGVGFTGVNWSVGAKLVRANDMWSAARIAFYQRVVPDTSVACAYNFDMEESRVHVSLGFSQGFRLRVPTILQQRACEQLDVWTAILPFVGAFKAESGGLCAATIRGIFNGVVHWGLVAQKNVLVENSPIRFGLTLSVESG</sequence>
<dbReference type="InterPro" id="IPR023614">
    <property type="entry name" value="Porin_dom_sf"/>
</dbReference>
<dbReference type="AlphaFoldDB" id="A0A1G4I6T0"/>
<dbReference type="Gene3D" id="2.40.160.10">
    <property type="entry name" value="Porin"/>
    <property type="match status" value="1"/>
</dbReference>
<keyword evidence="2" id="KW-1185">Reference proteome</keyword>
<dbReference type="VEuPathDB" id="TriTrypDB:TEOVI_000809200"/>
<protein>
    <submittedName>
        <fullName evidence="1">Uncharacterized protein</fullName>
    </submittedName>
</protein>
<dbReference type="RefSeq" id="XP_067078859.1">
    <property type="nucleotide sequence ID" value="XM_067222758.1"/>
</dbReference>
<accession>A0A1G4I6T0</accession>
<dbReference type="EMBL" id="CZPT02000764">
    <property type="protein sequence ID" value="SCU67558.1"/>
    <property type="molecule type" value="Genomic_DNA"/>
</dbReference>
<proteinExistence type="predicted"/>
<evidence type="ECO:0000313" key="2">
    <source>
        <dbReference type="Proteomes" id="UP000195570"/>
    </source>
</evidence>